<sequence length="307" mass="34546">MKAAEKTEDIVQVDRHQLTITNVNKIYFPKDKITKGDVIAYYDMMAPVILPYLKDRPLSLKRNPNGITDKGFYHKDAGENAPKYVKVYPEFSPSSNKTVDYIVCNNKATLIYLANLGCIEMNPWNSTTRSADKPSYMIIDIDPSPKNTFDQVITVAQAVQEVMTNAGAIAYPKTSGATGIHVYMPLGNKYDYEIVREFGRIVATMVNEMLPGMTSIERSLKKRGNKIYIDFLQNSKGQTLASAYSLRPRDGATVSTPLLWKEVKAGLHPSQFTIHNIQKRVKKLGDLFFMVLKEGNNLKTCLKNLGY</sequence>
<protein>
    <submittedName>
        <fullName evidence="2">DNA ligase D</fullName>
    </submittedName>
</protein>
<dbReference type="InterPro" id="IPR052171">
    <property type="entry name" value="NHEJ_LigD"/>
</dbReference>
<accession>A0A4Q7MZT0</accession>
<reference evidence="2 3" key="1">
    <citation type="submission" date="2019-02" db="EMBL/GenBank/DDBJ databases">
        <title>Genomic Encyclopedia of Type Strains, Phase IV (KMG-IV): sequencing the most valuable type-strain genomes for metagenomic binning, comparative biology and taxonomic classification.</title>
        <authorList>
            <person name="Goeker M."/>
        </authorList>
    </citation>
    <scope>NUCLEOTIDE SEQUENCE [LARGE SCALE GENOMIC DNA]</scope>
    <source>
        <strain evidence="2 3">DSM 18116</strain>
    </source>
</reference>
<proteinExistence type="predicted"/>
<evidence type="ECO:0000313" key="2">
    <source>
        <dbReference type="EMBL" id="RZS74392.1"/>
    </source>
</evidence>
<name>A0A4Q7MZT0_9BACT</name>
<evidence type="ECO:0000259" key="1">
    <source>
        <dbReference type="Pfam" id="PF21686"/>
    </source>
</evidence>
<feature type="domain" description="DNA ligase D polymerase" evidence="1">
    <location>
        <begin position="34"/>
        <end position="288"/>
    </location>
</feature>
<evidence type="ECO:0000313" key="3">
    <source>
        <dbReference type="Proteomes" id="UP000293874"/>
    </source>
</evidence>
<dbReference type="AlphaFoldDB" id="A0A4Q7MZT0"/>
<dbReference type="PANTHER" id="PTHR42705">
    <property type="entry name" value="BIFUNCTIONAL NON-HOMOLOGOUS END JOINING PROTEIN LIGD"/>
    <property type="match status" value="1"/>
</dbReference>
<dbReference type="Gene3D" id="3.90.920.10">
    <property type="entry name" value="DNA primase, PRIM domain"/>
    <property type="match status" value="1"/>
</dbReference>
<gene>
    <name evidence="2" type="ORF">EV199_0239</name>
</gene>
<dbReference type="Proteomes" id="UP000293874">
    <property type="component" value="Unassembled WGS sequence"/>
</dbReference>
<dbReference type="PANTHER" id="PTHR42705:SF2">
    <property type="entry name" value="BIFUNCTIONAL NON-HOMOLOGOUS END JOINING PROTEIN LIGD"/>
    <property type="match status" value="1"/>
</dbReference>
<dbReference type="CDD" id="cd04865">
    <property type="entry name" value="LigD_Pol_like_2"/>
    <property type="match status" value="1"/>
</dbReference>
<dbReference type="InterPro" id="IPR014145">
    <property type="entry name" value="LigD_pol_dom"/>
</dbReference>
<dbReference type="RefSeq" id="WP_207234166.1">
    <property type="nucleotide sequence ID" value="NZ_CP042431.1"/>
</dbReference>
<keyword evidence="2" id="KW-0436">Ligase</keyword>
<keyword evidence="3" id="KW-1185">Reference proteome</keyword>
<dbReference type="NCBIfam" id="TIGR02778">
    <property type="entry name" value="ligD_pol"/>
    <property type="match status" value="1"/>
</dbReference>
<dbReference type="EMBL" id="SGXA01000001">
    <property type="protein sequence ID" value="RZS74392.1"/>
    <property type="molecule type" value="Genomic_DNA"/>
</dbReference>
<comment type="caution">
    <text evidence="2">The sequence shown here is derived from an EMBL/GenBank/DDBJ whole genome shotgun (WGS) entry which is preliminary data.</text>
</comment>
<dbReference type="GO" id="GO:0016874">
    <property type="term" value="F:ligase activity"/>
    <property type="evidence" value="ECO:0007669"/>
    <property type="project" value="UniProtKB-KW"/>
</dbReference>
<dbReference type="Pfam" id="PF21686">
    <property type="entry name" value="LigD_Prim-Pol"/>
    <property type="match status" value="1"/>
</dbReference>
<organism evidence="2 3">
    <name type="scientific">Pseudobacter ginsenosidimutans</name>
    <dbReference type="NCBI Taxonomy" id="661488"/>
    <lineage>
        <taxon>Bacteria</taxon>
        <taxon>Pseudomonadati</taxon>
        <taxon>Bacteroidota</taxon>
        <taxon>Chitinophagia</taxon>
        <taxon>Chitinophagales</taxon>
        <taxon>Chitinophagaceae</taxon>
        <taxon>Pseudobacter</taxon>
    </lineage>
</organism>